<keyword evidence="4" id="KW-1185">Reference proteome</keyword>
<dbReference type="Gene3D" id="1.20.120.230">
    <property type="entry name" value="Alpha-catenin/vinculin-like"/>
    <property type="match status" value="1"/>
</dbReference>
<accession>A0A6G0TMX6</accession>
<dbReference type="PANTHER" id="PTHR18914">
    <property type="entry name" value="ALPHA CATENIN"/>
    <property type="match status" value="1"/>
</dbReference>
<dbReference type="GO" id="GO:0005912">
    <property type="term" value="C:adherens junction"/>
    <property type="evidence" value="ECO:0007669"/>
    <property type="project" value="TreeGrafter"/>
</dbReference>
<dbReference type="EMBL" id="VYZN01000025">
    <property type="protein sequence ID" value="KAE9535852.1"/>
    <property type="molecule type" value="Genomic_DNA"/>
</dbReference>
<dbReference type="GO" id="GO:0016342">
    <property type="term" value="C:catenin complex"/>
    <property type="evidence" value="ECO:0007669"/>
    <property type="project" value="TreeGrafter"/>
</dbReference>
<name>A0A6G0TMX6_APHGL</name>
<keyword evidence="2" id="KW-0963">Cytoplasm</keyword>
<dbReference type="AlphaFoldDB" id="A0A6G0TMX6"/>
<dbReference type="OrthoDB" id="6342160at2759"/>
<comment type="subcellular location">
    <subcellularLocation>
        <location evidence="1">Cytoplasm</location>
    </subcellularLocation>
</comment>
<reference evidence="3 4" key="1">
    <citation type="submission" date="2019-08" db="EMBL/GenBank/DDBJ databases">
        <title>The genome of the soybean aphid Biotype 1, its phylome, world population structure and adaptation to the North American continent.</title>
        <authorList>
            <person name="Giordano R."/>
            <person name="Donthu R.K."/>
            <person name="Hernandez A.G."/>
            <person name="Wright C.L."/>
            <person name="Zimin A.V."/>
        </authorList>
    </citation>
    <scope>NUCLEOTIDE SEQUENCE [LARGE SCALE GENOMIC DNA]</scope>
    <source>
        <tissue evidence="3">Whole aphids</tissue>
    </source>
</reference>
<organism evidence="3 4">
    <name type="scientific">Aphis glycines</name>
    <name type="common">Soybean aphid</name>
    <dbReference type="NCBI Taxonomy" id="307491"/>
    <lineage>
        <taxon>Eukaryota</taxon>
        <taxon>Metazoa</taxon>
        <taxon>Ecdysozoa</taxon>
        <taxon>Arthropoda</taxon>
        <taxon>Hexapoda</taxon>
        <taxon>Insecta</taxon>
        <taxon>Pterygota</taxon>
        <taxon>Neoptera</taxon>
        <taxon>Paraneoptera</taxon>
        <taxon>Hemiptera</taxon>
        <taxon>Sternorrhyncha</taxon>
        <taxon>Aphidomorpha</taxon>
        <taxon>Aphidoidea</taxon>
        <taxon>Aphididae</taxon>
        <taxon>Aphidini</taxon>
        <taxon>Aphis</taxon>
        <taxon>Aphis</taxon>
    </lineage>
</organism>
<dbReference type="InterPro" id="IPR008837">
    <property type="entry name" value="Serendipity_A"/>
</dbReference>
<dbReference type="GO" id="GO:0007349">
    <property type="term" value="P:cellularization"/>
    <property type="evidence" value="ECO:0007669"/>
    <property type="project" value="InterPro"/>
</dbReference>
<dbReference type="GO" id="GO:0005737">
    <property type="term" value="C:cytoplasm"/>
    <property type="evidence" value="ECO:0007669"/>
    <property type="project" value="UniProtKB-SubCell"/>
</dbReference>
<dbReference type="GO" id="GO:0016477">
    <property type="term" value="P:cell migration"/>
    <property type="evidence" value="ECO:0007669"/>
    <property type="project" value="TreeGrafter"/>
</dbReference>
<evidence type="ECO:0000256" key="2">
    <source>
        <dbReference type="ARBA" id="ARBA00022490"/>
    </source>
</evidence>
<dbReference type="GO" id="GO:0051015">
    <property type="term" value="F:actin filament binding"/>
    <property type="evidence" value="ECO:0007669"/>
    <property type="project" value="TreeGrafter"/>
</dbReference>
<dbReference type="Pfam" id="PF05482">
    <property type="entry name" value="Serendipity_A"/>
    <property type="match status" value="1"/>
</dbReference>
<dbReference type="GO" id="GO:0098609">
    <property type="term" value="P:cell-cell adhesion"/>
    <property type="evidence" value="ECO:0007669"/>
    <property type="project" value="TreeGrafter"/>
</dbReference>
<evidence type="ECO:0000313" key="3">
    <source>
        <dbReference type="EMBL" id="KAE9535852.1"/>
    </source>
</evidence>
<dbReference type="Proteomes" id="UP000475862">
    <property type="component" value="Unassembled WGS sequence"/>
</dbReference>
<comment type="caution">
    <text evidence="3">The sequence shown here is derived from an EMBL/GenBank/DDBJ whole genome shotgun (WGS) entry which is preliminary data.</text>
</comment>
<evidence type="ECO:0000256" key="1">
    <source>
        <dbReference type="ARBA" id="ARBA00004496"/>
    </source>
</evidence>
<gene>
    <name evidence="3" type="ORF">AGLY_007753</name>
</gene>
<evidence type="ECO:0000313" key="4">
    <source>
        <dbReference type="Proteomes" id="UP000475862"/>
    </source>
</evidence>
<dbReference type="PANTHER" id="PTHR18914:SF33">
    <property type="entry name" value="RE47911P-RELATED"/>
    <property type="match status" value="1"/>
</dbReference>
<dbReference type="GO" id="GO:0008013">
    <property type="term" value="F:beta-catenin binding"/>
    <property type="evidence" value="ECO:0007669"/>
    <property type="project" value="TreeGrafter"/>
</dbReference>
<protein>
    <submittedName>
        <fullName evidence="3">Uncharacterized protein</fullName>
    </submittedName>
</protein>
<proteinExistence type="predicted"/>
<sequence length="684" mass="79571">MDDLCIKVDIVLNECSRYLYNIEKKEFYESSFKLIFKDLINGPLLCFVKSIQVFLKTFKNQNVYMLCVCLSQIRKCLLLYEISISEQTTILHFEKILSKYIIKRIQKCFYKLEDCLEMIDTPDLDENPGKFIDQMNIVLNSLNNRDNFELIKPNVNKILFQAITIAKVADEIDNLEITSSSKHVLKAIQQIEKVNINDTDSFFQFDYLSSSLSILERRINTTVLHLISKIFNDPFYIIKKLVRKCGESVDIQLRNSSDLSSLICDLDKYTDELIQVGLFSVACCKNDEYVIHLKSCLSSLELLDSDMVPAIIEFYLDPTSLVKKTFLKLLINHWVSEICEIQNLLDKIIDPFAFTQTTIETSMNIIDTISKSNANTNMDLYVKFSNGMINFSKFMEKIFTTALFENKELSTTFEQFKNALREYNACLVYNQRTNDSYNDESIKNKLLKRCTIVIKYLKNTQILISNILNDKNLSELENTNYILSKTKQSSPSMLQTDNSDNNEDLDLLLTTIQVQKSFYNKSERKTSEKMFYQDYECLISANETTYENVVTMDLTKILDNFILESFNINKDNKFTVNLWEEIGIDNPTRIQDLDNVDNKITSQAWWRKINRDSNLRNSYKDNNNELALIAECPSIEEAHVFTDYLVSTYIAPDSLFPPYIWTQEPLVNPRTTNGSESFHRMYNG</sequence>